<evidence type="ECO:0000313" key="6">
    <source>
        <dbReference type="EMBL" id="MCC2126696.1"/>
    </source>
</evidence>
<comment type="similarity">
    <text evidence="2">Belongs to the KHG/KDPG aldolase family.</text>
</comment>
<dbReference type="Gene3D" id="3.20.20.70">
    <property type="entry name" value="Aldolase class I"/>
    <property type="match status" value="1"/>
</dbReference>
<dbReference type="SUPFAM" id="SSF51569">
    <property type="entry name" value="Aldolase"/>
    <property type="match status" value="1"/>
</dbReference>
<dbReference type="InterPro" id="IPR031338">
    <property type="entry name" value="KDPG/KHG_AS_2"/>
</dbReference>
<sequence>MKMQDVYQKLEEAALVPVLVIDQEDKAIPVCEALIKGGIRCVEITYRTAAASKAMRLVRKNFPEILLGAGTVLNRGQIDDAVDAGADFIVSPGFVKENVVYGMKKGATMIPGCATPGEMEQAMQLGVKVVKFFPAVSFGGVEALNLIGNVYGDLKFMPTGGINYSNMKEFLSCPYVIATGGIWMATRQMINEGAYEEITENANLAVTRKSEIR</sequence>
<accession>A0AAE3DCE3</accession>
<dbReference type="Pfam" id="PF01081">
    <property type="entry name" value="Aldolase"/>
    <property type="match status" value="1"/>
</dbReference>
<dbReference type="InterPro" id="IPR000887">
    <property type="entry name" value="Aldlse_KDPG_KHG"/>
</dbReference>
<dbReference type="NCBIfam" id="TIGR01182">
    <property type="entry name" value="eda"/>
    <property type="match status" value="1"/>
</dbReference>
<dbReference type="EC" id="4.1.3.16" evidence="6"/>
<dbReference type="EMBL" id="JAJEPS010000010">
    <property type="protein sequence ID" value="MCC2126696.1"/>
    <property type="molecule type" value="Genomic_DNA"/>
</dbReference>
<dbReference type="InterPro" id="IPR013785">
    <property type="entry name" value="Aldolase_TIM"/>
</dbReference>
<name>A0AAE3DCE3_9FIRM</name>
<keyword evidence="4 6" id="KW-0456">Lyase</keyword>
<evidence type="ECO:0000256" key="5">
    <source>
        <dbReference type="ARBA" id="ARBA00023277"/>
    </source>
</evidence>
<comment type="pathway">
    <text evidence="1">Carbohydrate acid metabolism.</text>
</comment>
<evidence type="ECO:0000256" key="2">
    <source>
        <dbReference type="ARBA" id="ARBA00006906"/>
    </source>
</evidence>
<dbReference type="PROSITE" id="PS00160">
    <property type="entry name" value="ALDOLASE_KDPG_KHG_2"/>
    <property type="match status" value="1"/>
</dbReference>
<keyword evidence="7" id="KW-1185">Reference proteome</keyword>
<evidence type="ECO:0000256" key="3">
    <source>
        <dbReference type="ARBA" id="ARBA00011233"/>
    </source>
</evidence>
<protein>
    <submittedName>
        <fullName evidence="6">Bifunctional 4-hydroxy-2-oxoglutarate aldolase/2-dehydro-3-deoxy-phosphogluconate aldolase</fullName>
        <ecNumber evidence="6">4.1.2.14</ecNumber>
        <ecNumber evidence="6">4.1.3.16</ecNumber>
    </submittedName>
</protein>
<proteinExistence type="inferred from homology"/>
<reference evidence="6 7" key="1">
    <citation type="submission" date="2021-10" db="EMBL/GenBank/DDBJ databases">
        <title>Anaerobic single-cell dispensing facilitates the cultivation of human gut bacteria.</title>
        <authorList>
            <person name="Afrizal A."/>
        </authorList>
    </citation>
    <scope>NUCLEOTIDE SEQUENCE [LARGE SCALE GENOMIC DNA]</scope>
    <source>
        <strain evidence="6 7">CLA-AA-H276</strain>
    </source>
</reference>
<dbReference type="CDD" id="cd00452">
    <property type="entry name" value="KDPG_aldolase"/>
    <property type="match status" value="1"/>
</dbReference>
<evidence type="ECO:0000313" key="7">
    <source>
        <dbReference type="Proteomes" id="UP001198220"/>
    </source>
</evidence>
<dbReference type="PANTHER" id="PTHR30246:SF1">
    <property type="entry name" value="2-DEHYDRO-3-DEOXY-6-PHOSPHOGALACTONATE ALDOLASE-RELATED"/>
    <property type="match status" value="1"/>
</dbReference>
<gene>
    <name evidence="6" type="primary">eda</name>
    <name evidence="6" type="ORF">LKD36_10945</name>
</gene>
<comment type="caution">
    <text evidence="6">The sequence shown here is derived from an EMBL/GenBank/DDBJ whole genome shotgun (WGS) entry which is preliminary data.</text>
</comment>
<keyword evidence="5" id="KW-0119">Carbohydrate metabolism</keyword>
<comment type="subunit">
    <text evidence="3">Homotrimer.</text>
</comment>
<organism evidence="6 7">
    <name type="scientific">Hominiventricola filiformis</name>
    <dbReference type="NCBI Taxonomy" id="2885352"/>
    <lineage>
        <taxon>Bacteria</taxon>
        <taxon>Bacillati</taxon>
        <taxon>Bacillota</taxon>
        <taxon>Clostridia</taxon>
        <taxon>Lachnospirales</taxon>
        <taxon>Lachnospiraceae</taxon>
        <taxon>Hominiventricola</taxon>
    </lineage>
</organism>
<dbReference type="AlphaFoldDB" id="A0AAE3DCE3"/>
<evidence type="ECO:0000256" key="1">
    <source>
        <dbReference type="ARBA" id="ARBA00004761"/>
    </source>
</evidence>
<dbReference type="RefSeq" id="WP_308459616.1">
    <property type="nucleotide sequence ID" value="NZ_JAJEPS010000010.1"/>
</dbReference>
<dbReference type="GO" id="GO:0008700">
    <property type="term" value="F:(R,S)-4-hydroxy-2-oxoglutarate aldolase activity"/>
    <property type="evidence" value="ECO:0007669"/>
    <property type="project" value="UniProtKB-EC"/>
</dbReference>
<dbReference type="PANTHER" id="PTHR30246">
    <property type="entry name" value="2-KETO-3-DEOXY-6-PHOSPHOGLUCONATE ALDOLASE"/>
    <property type="match status" value="1"/>
</dbReference>
<dbReference type="EC" id="4.1.2.14" evidence="6"/>
<dbReference type="Proteomes" id="UP001198220">
    <property type="component" value="Unassembled WGS sequence"/>
</dbReference>
<evidence type="ECO:0000256" key="4">
    <source>
        <dbReference type="ARBA" id="ARBA00023239"/>
    </source>
</evidence>
<dbReference type="GO" id="GO:0008675">
    <property type="term" value="F:2-dehydro-3-deoxy-phosphogluconate aldolase activity"/>
    <property type="evidence" value="ECO:0007669"/>
    <property type="project" value="UniProtKB-EC"/>
</dbReference>